<organism evidence="1 2">
    <name type="scientific">Racocetra fulgida</name>
    <dbReference type="NCBI Taxonomy" id="60492"/>
    <lineage>
        <taxon>Eukaryota</taxon>
        <taxon>Fungi</taxon>
        <taxon>Fungi incertae sedis</taxon>
        <taxon>Mucoromycota</taxon>
        <taxon>Glomeromycotina</taxon>
        <taxon>Glomeromycetes</taxon>
        <taxon>Diversisporales</taxon>
        <taxon>Gigasporaceae</taxon>
        <taxon>Racocetra</taxon>
    </lineage>
</organism>
<dbReference type="Proteomes" id="UP000789396">
    <property type="component" value="Unassembled WGS sequence"/>
</dbReference>
<feature type="non-terminal residue" evidence="1">
    <location>
        <position position="191"/>
    </location>
</feature>
<protein>
    <submittedName>
        <fullName evidence="1">9511_t:CDS:1</fullName>
    </submittedName>
</protein>
<dbReference type="OrthoDB" id="2355492at2759"/>
<dbReference type="EMBL" id="CAJVPZ010031965">
    <property type="protein sequence ID" value="CAG8740629.1"/>
    <property type="molecule type" value="Genomic_DNA"/>
</dbReference>
<keyword evidence="2" id="KW-1185">Reference proteome</keyword>
<comment type="caution">
    <text evidence="1">The sequence shown here is derived from an EMBL/GenBank/DDBJ whole genome shotgun (WGS) entry which is preliminary data.</text>
</comment>
<evidence type="ECO:0000313" key="1">
    <source>
        <dbReference type="EMBL" id="CAG8740629.1"/>
    </source>
</evidence>
<sequence length="191" mass="22271">MEEQDNLEHHEADHTVLTNDESDVKSLFTGKTLINWETYNAFLTEWRSKRGFNVIKDCVYQDKGVIRRRMYICEHGHNYESSSIKETSIKKMLCSWHINVSCPKIKNSNSIVFINKIVDKHNHPLNIDAIAFEFDKKFSTEMIEDIKFLTQHCKFGATAQMKYLEGTESDILLNNNFDTILSEIEDADDLQ</sequence>
<evidence type="ECO:0000313" key="2">
    <source>
        <dbReference type="Proteomes" id="UP000789396"/>
    </source>
</evidence>
<dbReference type="AlphaFoldDB" id="A0A9N9IK55"/>
<reference evidence="1" key="1">
    <citation type="submission" date="2021-06" db="EMBL/GenBank/DDBJ databases">
        <authorList>
            <person name="Kallberg Y."/>
            <person name="Tangrot J."/>
            <person name="Rosling A."/>
        </authorList>
    </citation>
    <scope>NUCLEOTIDE SEQUENCE</scope>
    <source>
        <strain evidence="1">IN212</strain>
    </source>
</reference>
<accession>A0A9N9IK55</accession>
<name>A0A9N9IK55_9GLOM</name>
<proteinExistence type="predicted"/>
<gene>
    <name evidence="1" type="ORF">RFULGI_LOCUS12830</name>
</gene>